<sequence>MSNFLGPFLRSDSRPPKPPSSPRPHELPASEPRCLRSPTPAPQLPLRDSCIDFSSCTRRVIDHRGLLVGLARFAPTRVGRTSQPQASLPVRWTPTHLLPLSLINFDMSRHEEQITGAQSPPITLERLLALVVLGDRLPLDGQANPSSKHVEAVFREARTARLIAQDQLVMVKVFEDLFPPRPRPEPQIRKNPLIYSKRRCCLAAGGYEGWTDRPPGG</sequence>
<accession>A0A9P7Y804</accession>
<evidence type="ECO:0000313" key="3">
    <source>
        <dbReference type="Proteomes" id="UP000824998"/>
    </source>
</evidence>
<dbReference type="EMBL" id="MU251868">
    <property type="protein sequence ID" value="KAG9228741.1"/>
    <property type="molecule type" value="Genomic_DNA"/>
</dbReference>
<organism evidence="2 3">
    <name type="scientific">Amylocarpus encephaloides</name>
    <dbReference type="NCBI Taxonomy" id="45428"/>
    <lineage>
        <taxon>Eukaryota</taxon>
        <taxon>Fungi</taxon>
        <taxon>Dikarya</taxon>
        <taxon>Ascomycota</taxon>
        <taxon>Pezizomycotina</taxon>
        <taxon>Leotiomycetes</taxon>
        <taxon>Helotiales</taxon>
        <taxon>Helotiales incertae sedis</taxon>
        <taxon>Amylocarpus</taxon>
    </lineage>
</organism>
<feature type="region of interest" description="Disordered" evidence="1">
    <location>
        <begin position="1"/>
        <end position="41"/>
    </location>
</feature>
<keyword evidence="3" id="KW-1185">Reference proteome</keyword>
<gene>
    <name evidence="2" type="ORF">BJ875DRAFT_226458</name>
</gene>
<evidence type="ECO:0000256" key="1">
    <source>
        <dbReference type="SAM" id="MobiDB-lite"/>
    </source>
</evidence>
<reference evidence="2" key="1">
    <citation type="journal article" date="2021" name="IMA Fungus">
        <title>Genomic characterization of three marine fungi, including Emericellopsis atlantica sp. nov. with signatures of a generalist lifestyle and marine biomass degradation.</title>
        <authorList>
            <person name="Hagestad O.C."/>
            <person name="Hou L."/>
            <person name="Andersen J.H."/>
            <person name="Hansen E.H."/>
            <person name="Altermark B."/>
            <person name="Li C."/>
            <person name="Kuhnert E."/>
            <person name="Cox R.J."/>
            <person name="Crous P.W."/>
            <person name="Spatafora J.W."/>
            <person name="Lail K."/>
            <person name="Amirebrahimi M."/>
            <person name="Lipzen A."/>
            <person name="Pangilinan J."/>
            <person name="Andreopoulos W."/>
            <person name="Hayes R.D."/>
            <person name="Ng V."/>
            <person name="Grigoriev I.V."/>
            <person name="Jackson S.A."/>
            <person name="Sutton T.D.S."/>
            <person name="Dobson A.D.W."/>
            <person name="Rama T."/>
        </authorList>
    </citation>
    <scope>NUCLEOTIDE SEQUENCE</scope>
    <source>
        <strain evidence="2">TRa018bII</strain>
    </source>
</reference>
<dbReference type="Proteomes" id="UP000824998">
    <property type="component" value="Unassembled WGS sequence"/>
</dbReference>
<name>A0A9P7Y804_9HELO</name>
<dbReference type="AlphaFoldDB" id="A0A9P7Y804"/>
<comment type="caution">
    <text evidence="2">The sequence shown here is derived from an EMBL/GenBank/DDBJ whole genome shotgun (WGS) entry which is preliminary data.</text>
</comment>
<proteinExistence type="predicted"/>
<protein>
    <submittedName>
        <fullName evidence="2">Uncharacterized protein</fullName>
    </submittedName>
</protein>
<evidence type="ECO:0000313" key="2">
    <source>
        <dbReference type="EMBL" id="KAG9228741.1"/>
    </source>
</evidence>